<keyword evidence="1" id="KW-0472">Membrane</keyword>
<protein>
    <submittedName>
        <fullName evidence="2">Uncharacterized protein</fullName>
    </submittedName>
</protein>
<gene>
    <name evidence="2" type="ORF">HanXRQr2_Chr08g0326791</name>
</gene>
<accession>A0A9K3ICQ0</accession>
<feature type="transmembrane region" description="Helical" evidence="1">
    <location>
        <begin position="6"/>
        <end position="27"/>
    </location>
</feature>
<evidence type="ECO:0000256" key="1">
    <source>
        <dbReference type="SAM" id="Phobius"/>
    </source>
</evidence>
<keyword evidence="3" id="KW-1185">Reference proteome</keyword>
<organism evidence="2 3">
    <name type="scientific">Helianthus annuus</name>
    <name type="common">Common sunflower</name>
    <dbReference type="NCBI Taxonomy" id="4232"/>
    <lineage>
        <taxon>Eukaryota</taxon>
        <taxon>Viridiplantae</taxon>
        <taxon>Streptophyta</taxon>
        <taxon>Embryophyta</taxon>
        <taxon>Tracheophyta</taxon>
        <taxon>Spermatophyta</taxon>
        <taxon>Magnoliopsida</taxon>
        <taxon>eudicotyledons</taxon>
        <taxon>Gunneridae</taxon>
        <taxon>Pentapetalae</taxon>
        <taxon>asterids</taxon>
        <taxon>campanulids</taxon>
        <taxon>Asterales</taxon>
        <taxon>Asteraceae</taxon>
        <taxon>Asteroideae</taxon>
        <taxon>Heliantheae alliance</taxon>
        <taxon>Heliantheae</taxon>
        <taxon>Helianthus</taxon>
    </lineage>
</organism>
<keyword evidence="1" id="KW-0812">Transmembrane</keyword>
<comment type="caution">
    <text evidence="2">The sequence shown here is derived from an EMBL/GenBank/DDBJ whole genome shotgun (WGS) entry which is preliminary data.</text>
</comment>
<proteinExistence type="predicted"/>
<dbReference type="AlphaFoldDB" id="A0A9K3ICQ0"/>
<reference evidence="2" key="2">
    <citation type="submission" date="2020-06" db="EMBL/GenBank/DDBJ databases">
        <title>Helianthus annuus Genome sequencing and assembly Release 2.</title>
        <authorList>
            <person name="Gouzy J."/>
            <person name="Langlade N."/>
            <person name="Munos S."/>
        </authorList>
    </citation>
    <scope>NUCLEOTIDE SEQUENCE</scope>
    <source>
        <tissue evidence="2">Leaves</tissue>
    </source>
</reference>
<keyword evidence="1" id="KW-1133">Transmembrane helix</keyword>
<dbReference type="Gramene" id="mRNA:HanXRQr2_Chr08g0326791">
    <property type="protein sequence ID" value="CDS:HanXRQr2_Chr08g0326791.1"/>
    <property type="gene ID" value="HanXRQr2_Chr08g0326791"/>
</dbReference>
<dbReference type="Proteomes" id="UP000215914">
    <property type="component" value="Unassembled WGS sequence"/>
</dbReference>
<dbReference type="EMBL" id="MNCJ02000323">
    <property type="protein sequence ID" value="KAF5794323.1"/>
    <property type="molecule type" value="Genomic_DNA"/>
</dbReference>
<feature type="transmembrane region" description="Helical" evidence="1">
    <location>
        <begin position="77"/>
        <end position="100"/>
    </location>
</feature>
<name>A0A9K3ICQ0_HELAN</name>
<sequence>MIPWDFLFNLLKYTLLLLMFTFFIICRRSWRRWWRGSNMLLRLLFMSARQFFLNFFHKPLFLLWGRSRGWDRYFFTFLNWDTCVGLILFDFFLFLLFFVPFDLFLNLILQRLLFLLLLSIFALLITRLYIIFICKNMLVKFDPN</sequence>
<evidence type="ECO:0000313" key="3">
    <source>
        <dbReference type="Proteomes" id="UP000215914"/>
    </source>
</evidence>
<feature type="transmembrane region" description="Helical" evidence="1">
    <location>
        <begin position="112"/>
        <end position="133"/>
    </location>
</feature>
<evidence type="ECO:0000313" key="2">
    <source>
        <dbReference type="EMBL" id="KAF5794323.1"/>
    </source>
</evidence>
<reference evidence="2" key="1">
    <citation type="journal article" date="2017" name="Nature">
        <title>The sunflower genome provides insights into oil metabolism, flowering and Asterid evolution.</title>
        <authorList>
            <person name="Badouin H."/>
            <person name="Gouzy J."/>
            <person name="Grassa C.J."/>
            <person name="Murat F."/>
            <person name="Staton S.E."/>
            <person name="Cottret L."/>
            <person name="Lelandais-Briere C."/>
            <person name="Owens G.L."/>
            <person name="Carrere S."/>
            <person name="Mayjonade B."/>
            <person name="Legrand L."/>
            <person name="Gill N."/>
            <person name="Kane N.C."/>
            <person name="Bowers J.E."/>
            <person name="Hubner S."/>
            <person name="Bellec A."/>
            <person name="Berard A."/>
            <person name="Berges H."/>
            <person name="Blanchet N."/>
            <person name="Boniface M.C."/>
            <person name="Brunel D."/>
            <person name="Catrice O."/>
            <person name="Chaidir N."/>
            <person name="Claudel C."/>
            <person name="Donnadieu C."/>
            <person name="Faraut T."/>
            <person name="Fievet G."/>
            <person name="Helmstetter N."/>
            <person name="King M."/>
            <person name="Knapp S.J."/>
            <person name="Lai Z."/>
            <person name="Le Paslier M.C."/>
            <person name="Lippi Y."/>
            <person name="Lorenzon L."/>
            <person name="Mandel J.R."/>
            <person name="Marage G."/>
            <person name="Marchand G."/>
            <person name="Marquand E."/>
            <person name="Bret-Mestries E."/>
            <person name="Morien E."/>
            <person name="Nambeesan S."/>
            <person name="Nguyen T."/>
            <person name="Pegot-Espagnet P."/>
            <person name="Pouilly N."/>
            <person name="Raftis F."/>
            <person name="Sallet E."/>
            <person name="Schiex T."/>
            <person name="Thomas J."/>
            <person name="Vandecasteele C."/>
            <person name="Vares D."/>
            <person name="Vear F."/>
            <person name="Vautrin S."/>
            <person name="Crespi M."/>
            <person name="Mangin B."/>
            <person name="Burke J.M."/>
            <person name="Salse J."/>
            <person name="Munos S."/>
            <person name="Vincourt P."/>
            <person name="Rieseberg L.H."/>
            <person name="Langlade N.B."/>
        </authorList>
    </citation>
    <scope>NUCLEOTIDE SEQUENCE</scope>
    <source>
        <tissue evidence="2">Leaves</tissue>
    </source>
</reference>